<protein>
    <submittedName>
        <fullName evidence="1">YcfL family protein</fullName>
    </submittedName>
</protein>
<sequence length="126" mass="14217">MSKKTFLLGALILMGCQKEMIKEVTVPVENQRFIYQSPRHGVVLNGLRSQTRNGLLHVQAEVQNKLNQNANVFWRVRWLNDGGFQIGDGEVWKPVNVGPGQLKLLESVATSPQAVDFKYEIKVTPE</sequence>
<dbReference type="Pfam" id="PF07233">
    <property type="entry name" value="DUF1425"/>
    <property type="match status" value="1"/>
</dbReference>
<proteinExistence type="predicted"/>
<dbReference type="CDD" id="cd09030">
    <property type="entry name" value="DUF1425"/>
    <property type="match status" value="1"/>
</dbReference>
<gene>
    <name evidence="1" type="ORF">ACFQ1T_07695</name>
</gene>
<dbReference type="PROSITE" id="PS51257">
    <property type="entry name" value="PROKAR_LIPOPROTEIN"/>
    <property type="match status" value="1"/>
</dbReference>
<dbReference type="EMBL" id="JBHTJW010000002">
    <property type="protein sequence ID" value="MFD0929659.1"/>
    <property type="molecule type" value="Genomic_DNA"/>
</dbReference>
<dbReference type="InterPro" id="IPR038483">
    <property type="entry name" value="YcfL-like_sf"/>
</dbReference>
<dbReference type="Gene3D" id="2.60.40.3230">
    <property type="match status" value="1"/>
</dbReference>
<dbReference type="RefSeq" id="WP_379075414.1">
    <property type="nucleotide sequence ID" value="NZ_JBHTJW010000002.1"/>
</dbReference>
<evidence type="ECO:0000313" key="2">
    <source>
        <dbReference type="Proteomes" id="UP001597106"/>
    </source>
</evidence>
<accession>A0ABW3GHC4</accession>
<organism evidence="1 2">
    <name type="scientific">Methylophilus glucosoxydans</name>
    <dbReference type="NCBI Taxonomy" id="752553"/>
    <lineage>
        <taxon>Bacteria</taxon>
        <taxon>Pseudomonadati</taxon>
        <taxon>Pseudomonadota</taxon>
        <taxon>Betaproteobacteria</taxon>
        <taxon>Nitrosomonadales</taxon>
        <taxon>Methylophilaceae</taxon>
        <taxon>Methylophilus</taxon>
    </lineage>
</organism>
<dbReference type="InterPro" id="IPR010824">
    <property type="entry name" value="DUF1425"/>
</dbReference>
<comment type="caution">
    <text evidence="1">The sequence shown here is derived from an EMBL/GenBank/DDBJ whole genome shotgun (WGS) entry which is preliminary data.</text>
</comment>
<name>A0ABW3GHC4_9PROT</name>
<dbReference type="Proteomes" id="UP001597106">
    <property type="component" value="Unassembled WGS sequence"/>
</dbReference>
<reference evidence="2" key="1">
    <citation type="journal article" date="2019" name="Int. J. Syst. Evol. Microbiol.">
        <title>The Global Catalogue of Microorganisms (GCM) 10K type strain sequencing project: providing services to taxonomists for standard genome sequencing and annotation.</title>
        <authorList>
            <consortium name="The Broad Institute Genomics Platform"/>
            <consortium name="The Broad Institute Genome Sequencing Center for Infectious Disease"/>
            <person name="Wu L."/>
            <person name="Ma J."/>
        </authorList>
    </citation>
    <scope>NUCLEOTIDE SEQUENCE [LARGE SCALE GENOMIC DNA]</scope>
    <source>
        <strain evidence="2">CCUG 59685</strain>
    </source>
</reference>
<keyword evidence="2" id="KW-1185">Reference proteome</keyword>
<evidence type="ECO:0000313" key="1">
    <source>
        <dbReference type="EMBL" id="MFD0929659.1"/>
    </source>
</evidence>